<dbReference type="HOGENOM" id="CLU_675815_0_0_11"/>
<dbReference type="eggNOG" id="ENOG50335YP">
    <property type="taxonomic scope" value="Bacteria"/>
</dbReference>
<dbReference type="KEGG" id="srt:Srot_0233"/>
<sequence length="350" mass="37295">MFDSSFGQFSEPMPEPAPRRNRRALMVALASAGAIVLIVAIVWAVSVFVVGPDAEKVAQTGGKTPEEAVRMYFDALAQDNPQKALALGVEQPSGAEFLTADVLKRQQDLARISNTQILGSAAGSQPDTANVSVSVLFGDVKSEDVLTVRKTRAGWKLPHATIALRPSAPTGGGRALDFLTLFGKPAGNTKTIAVFPGALEVGSLNKNITLTAERDKELLGQLYQGADPNWLVNGQLSQNGHDAVIQALDDKLQACEQSAELAPAGCPNKLNNDQAAPDTVHWTETENYDDQDPAVTVDFATMTAKVTVTLHWNFTVELVGGGKGNGQFPAEPRDFTGSADLTRNQLEVVF</sequence>
<dbReference type="AlphaFoldDB" id="D6ZAH8"/>
<proteinExistence type="predicted"/>
<organism evidence="2 3">
    <name type="scientific">Segniliparus rotundus (strain ATCC BAA-972 / CDC 1076 / CIP 108378 / DSM 44985 / JCM 13578)</name>
    <dbReference type="NCBI Taxonomy" id="640132"/>
    <lineage>
        <taxon>Bacteria</taxon>
        <taxon>Bacillati</taxon>
        <taxon>Actinomycetota</taxon>
        <taxon>Actinomycetes</taxon>
        <taxon>Mycobacteriales</taxon>
        <taxon>Segniliparaceae</taxon>
        <taxon>Segniliparus</taxon>
    </lineage>
</organism>
<dbReference type="Proteomes" id="UP000002247">
    <property type="component" value="Chromosome"/>
</dbReference>
<reference evidence="2 3" key="1">
    <citation type="journal article" date="2010" name="Stand. Genomic Sci.">
        <title>Complete genome sequence of Segniliparus rotundus type strain (CDC 1076).</title>
        <authorList>
            <person name="Sikorski J."/>
            <person name="Lapidus A."/>
            <person name="Copeland A."/>
            <person name="Misra M."/>
            <person name="Glavina Del Rio T."/>
            <person name="Nolan M."/>
            <person name="Lucas S."/>
            <person name="Chen F."/>
            <person name="Tice H."/>
            <person name="Cheng J.F."/>
            <person name="Jando M."/>
            <person name="Schneider S."/>
            <person name="Bruce D."/>
            <person name="Goodwin L."/>
            <person name="Pitluck S."/>
            <person name="Liolios K."/>
            <person name="Mikhailova N."/>
            <person name="Pati A."/>
            <person name="Ivanova N."/>
            <person name="Mavromatis K."/>
            <person name="Chen A."/>
            <person name="Palaniappan K."/>
            <person name="Chertkov O."/>
            <person name="Land M."/>
            <person name="Hauser L."/>
            <person name="Chang Y.J."/>
            <person name="Jeffries C.D."/>
            <person name="Brettin T."/>
            <person name="Detter J.C."/>
            <person name="Han C."/>
            <person name="Rohde M."/>
            <person name="Goker M."/>
            <person name="Bristow J."/>
            <person name="Eisen J.A."/>
            <person name="Markowitz V."/>
            <person name="Hugenholtz P."/>
            <person name="Kyrpides N.C."/>
            <person name="Klenk H.P."/>
        </authorList>
    </citation>
    <scope>NUCLEOTIDE SEQUENCE [LARGE SCALE GENOMIC DNA]</scope>
    <source>
        <strain evidence="3">ATCC BAA-972 / CDC 1076 / CIP 108378 / DSM 44985 / JCM 13578</strain>
    </source>
</reference>
<keyword evidence="3" id="KW-1185">Reference proteome</keyword>
<keyword evidence="1" id="KW-0472">Membrane</keyword>
<keyword evidence="1" id="KW-1133">Transmembrane helix</keyword>
<name>D6ZAH8_SEGRD</name>
<feature type="transmembrane region" description="Helical" evidence="1">
    <location>
        <begin position="24"/>
        <end position="50"/>
    </location>
</feature>
<dbReference type="EMBL" id="CP001958">
    <property type="protein sequence ID" value="ADG96720.1"/>
    <property type="molecule type" value="Genomic_DNA"/>
</dbReference>
<evidence type="ECO:0000256" key="1">
    <source>
        <dbReference type="SAM" id="Phobius"/>
    </source>
</evidence>
<protein>
    <recommendedName>
        <fullName evidence="4">Lumazine-binding domain protein</fullName>
    </recommendedName>
</protein>
<dbReference type="RefSeq" id="WP_013137176.1">
    <property type="nucleotide sequence ID" value="NC_014168.1"/>
</dbReference>
<accession>D6ZAH8</accession>
<evidence type="ECO:0000313" key="3">
    <source>
        <dbReference type="Proteomes" id="UP000002247"/>
    </source>
</evidence>
<evidence type="ECO:0008006" key="4">
    <source>
        <dbReference type="Google" id="ProtNLM"/>
    </source>
</evidence>
<dbReference type="STRING" id="640132.Srot_0233"/>
<gene>
    <name evidence="2" type="ordered locus">Srot_0233</name>
</gene>
<dbReference type="OrthoDB" id="4380755at2"/>
<evidence type="ECO:0000313" key="2">
    <source>
        <dbReference type="EMBL" id="ADG96720.1"/>
    </source>
</evidence>
<keyword evidence="1" id="KW-0812">Transmembrane</keyword>